<dbReference type="AlphaFoldDB" id="A0A2H0UMU6"/>
<dbReference type="PANTHER" id="PTHR28055:SF1">
    <property type="entry name" value="ALTERED INHERITANCE OF MITOCHONDRIA PROTEIN 41, MITOCHONDRIAL"/>
    <property type="match status" value="1"/>
</dbReference>
<organism evidence="1 2">
    <name type="scientific">Candidatus Harrisonbacteria bacterium CG10_big_fil_rev_8_21_14_0_10_45_28</name>
    <dbReference type="NCBI Taxonomy" id="1974586"/>
    <lineage>
        <taxon>Bacteria</taxon>
        <taxon>Candidatus Harrisoniibacteriota</taxon>
    </lineage>
</organism>
<dbReference type="GO" id="GO:0016884">
    <property type="term" value="F:carbon-nitrogen ligase activity, with glutamine as amido-N-donor"/>
    <property type="evidence" value="ECO:0007669"/>
    <property type="project" value="InterPro"/>
</dbReference>
<dbReference type="PANTHER" id="PTHR28055">
    <property type="entry name" value="ALTERED INHERITANCE OF MITOCHONDRIA PROTEIN 41, MITOCHONDRIAL"/>
    <property type="match status" value="1"/>
</dbReference>
<dbReference type="InterPro" id="IPR042184">
    <property type="entry name" value="YqeY/Aim41_N"/>
</dbReference>
<dbReference type="EMBL" id="PFBC01000051">
    <property type="protein sequence ID" value="PIR87713.1"/>
    <property type="molecule type" value="Genomic_DNA"/>
</dbReference>
<dbReference type="Gene3D" id="1.10.10.410">
    <property type="match status" value="1"/>
</dbReference>
<evidence type="ECO:0000313" key="1">
    <source>
        <dbReference type="EMBL" id="PIR87713.1"/>
    </source>
</evidence>
<protein>
    <submittedName>
        <fullName evidence="1">Glutamyl-tRNA amidotransferase</fullName>
    </submittedName>
</protein>
<evidence type="ECO:0000313" key="2">
    <source>
        <dbReference type="Proteomes" id="UP000230903"/>
    </source>
</evidence>
<dbReference type="Pfam" id="PF09424">
    <property type="entry name" value="YqeY"/>
    <property type="match status" value="1"/>
</dbReference>
<dbReference type="Gene3D" id="1.10.1510.10">
    <property type="entry name" value="Uncharacterised protein YqeY/AIM41 PF09424, N-terminal domain"/>
    <property type="match status" value="1"/>
</dbReference>
<name>A0A2H0UMU6_9BACT</name>
<dbReference type="InterPro" id="IPR019004">
    <property type="entry name" value="YqeY/Aim41"/>
</dbReference>
<reference evidence="2" key="1">
    <citation type="submission" date="2017-09" db="EMBL/GenBank/DDBJ databases">
        <title>Depth-based differentiation of microbial function through sediment-hosted aquifers and enrichment of novel symbionts in the deep terrestrial subsurface.</title>
        <authorList>
            <person name="Probst A.J."/>
            <person name="Ladd B."/>
            <person name="Jarett J.K."/>
            <person name="Geller-Mcgrath D.E."/>
            <person name="Sieber C.M.K."/>
            <person name="Emerson J.B."/>
            <person name="Anantharaman K."/>
            <person name="Thomas B.C."/>
            <person name="Malmstrom R."/>
            <person name="Stieglmeier M."/>
            <person name="Klingl A."/>
            <person name="Woyke T."/>
            <person name="Ryan C.M."/>
            <person name="Banfield J.F."/>
        </authorList>
    </citation>
    <scope>NUCLEOTIDE SEQUENCE [LARGE SCALE GENOMIC DNA]</scope>
</reference>
<dbReference type="Proteomes" id="UP000230903">
    <property type="component" value="Unassembled WGS sequence"/>
</dbReference>
<comment type="caution">
    <text evidence="1">The sequence shown here is derived from an EMBL/GenBank/DDBJ whole genome shotgun (WGS) entry which is preliminary data.</text>
</comment>
<dbReference type="GO" id="GO:0016740">
    <property type="term" value="F:transferase activity"/>
    <property type="evidence" value="ECO:0007669"/>
    <property type="project" value="UniProtKB-KW"/>
</dbReference>
<dbReference type="SUPFAM" id="SSF89095">
    <property type="entry name" value="GatB/YqeY motif"/>
    <property type="match status" value="1"/>
</dbReference>
<dbReference type="InterPro" id="IPR003789">
    <property type="entry name" value="Asn/Gln_tRNA_amidoTrase-B-like"/>
</dbReference>
<keyword evidence="1" id="KW-0808">Transferase</keyword>
<dbReference type="InterPro" id="IPR023168">
    <property type="entry name" value="GatB_Yqey_C_2"/>
</dbReference>
<sequence length="150" mass="16420">MSIKEQISADIKTAMKSKDSVKLMVLRGLSSSFSNKEIELRSSGKEATDEDYLKVVASEAKKRKDSIEAFTSGGRADLADKEKVELEILSGYLPTQMSREEAEAKVKSILESNPEAKTNIGQAMKLVMAEIGQSADGKMISELVRQFING</sequence>
<accession>A0A2H0UMU6</accession>
<proteinExistence type="predicted"/>
<gene>
    <name evidence="1" type="ORF">COU10_03215</name>
</gene>